<reference evidence="1 2" key="1">
    <citation type="journal article" date="2020" name="Phytopathology">
        <title>Genome Sequence Resources of Colletotrichum truncatum, C. plurivorum, C. musicola, and C. sojae: Four Species Pathogenic to Soybean (Glycine max).</title>
        <authorList>
            <person name="Rogerio F."/>
            <person name="Boufleur T.R."/>
            <person name="Ciampi-Guillardi M."/>
            <person name="Sukno S.A."/>
            <person name="Thon M.R."/>
            <person name="Massola Junior N.S."/>
            <person name="Baroncelli R."/>
        </authorList>
    </citation>
    <scope>NUCLEOTIDE SEQUENCE [LARGE SCALE GENOMIC DNA]</scope>
    <source>
        <strain evidence="1 2">CMES1059</strain>
    </source>
</reference>
<accession>A0ACC3Z823</accession>
<keyword evidence="2" id="KW-1185">Reference proteome</keyword>
<sequence length="94" mass="10517">MSGHNNQYRRSASNYPQYSYPQSSYSTSANTGGQNSSTGQTGYTSYATTVYVSTPNASERFYHDGQPSRSSAQSMSSQLADWDRQWNYASSRRN</sequence>
<dbReference type="EMBL" id="VUJX02000002">
    <property type="protein sequence ID" value="KAL0940256.1"/>
    <property type="molecule type" value="Genomic_DNA"/>
</dbReference>
<evidence type="ECO:0000313" key="1">
    <source>
        <dbReference type="EMBL" id="KAL0940256.1"/>
    </source>
</evidence>
<comment type="caution">
    <text evidence="1">The sequence shown here is derived from an EMBL/GenBank/DDBJ whole genome shotgun (WGS) entry which is preliminary data.</text>
</comment>
<protein>
    <submittedName>
        <fullName evidence="1">Uncharacterized protein</fullName>
    </submittedName>
</protein>
<gene>
    <name evidence="1" type="ORF">CTRU02_203019</name>
</gene>
<dbReference type="Proteomes" id="UP000805649">
    <property type="component" value="Unassembled WGS sequence"/>
</dbReference>
<proteinExistence type="predicted"/>
<evidence type="ECO:0000313" key="2">
    <source>
        <dbReference type="Proteomes" id="UP000805649"/>
    </source>
</evidence>
<organism evidence="1 2">
    <name type="scientific">Colletotrichum truncatum</name>
    <name type="common">Anthracnose fungus</name>
    <name type="synonym">Colletotrichum capsici</name>
    <dbReference type="NCBI Taxonomy" id="5467"/>
    <lineage>
        <taxon>Eukaryota</taxon>
        <taxon>Fungi</taxon>
        <taxon>Dikarya</taxon>
        <taxon>Ascomycota</taxon>
        <taxon>Pezizomycotina</taxon>
        <taxon>Sordariomycetes</taxon>
        <taxon>Hypocreomycetidae</taxon>
        <taxon>Glomerellales</taxon>
        <taxon>Glomerellaceae</taxon>
        <taxon>Colletotrichum</taxon>
        <taxon>Colletotrichum truncatum species complex</taxon>
    </lineage>
</organism>
<name>A0ACC3Z823_COLTU</name>